<feature type="domain" description="DJ-1/PfpI" evidence="2">
    <location>
        <begin position="4"/>
        <end position="171"/>
    </location>
</feature>
<sequence length="206" mass="22496">MMTKHVLVPIADGSEDMEVVIISDILRRAGIEVTLASVGKQRQLTFAHGLKVTADAMLSDVTTQEFDMIVLPGGLPGAEHLRDSEELTAILKAQREAQKWVAAICASPVLVLMHHGLDKDAYITCHSSCHEQLDEEYGMPNEAVVVDEHEMLITSQGPGTAMRFALTLIEELLGFDAADDVEAPLCIFEDVYDEEEITEGSCDPSN</sequence>
<dbReference type="GO" id="GO:0005737">
    <property type="term" value="C:cytoplasm"/>
    <property type="evidence" value="ECO:0007669"/>
    <property type="project" value="UniProtKB-ARBA"/>
</dbReference>
<protein>
    <submittedName>
        <fullName evidence="3">DJ-1/PfpI family protein</fullName>
    </submittedName>
</protein>
<dbReference type="Proteomes" id="UP001165393">
    <property type="component" value="Unassembled WGS sequence"/>
</dbReference>
<gene>
    <name evidence="3" type="ORF">NAF29_12850</name>
</gene>
<dbReference type="Gene3D" id="3.40.50.880">
    <property type="match status" value="1"/>
</dbReference>
<dbReference type="EMBL" id="JAMQGP010000006">
    <property type="protein sequence ID" value="MCM2680549.1"/>
    <property type="molecule type" value="Genomic_DNA"/>
</dbReference>
<evidence type="ECO:0000259" key="2">
    <source>
        <dbReference type="Pfam" id="PF01965"/>
    </source>
</evidence>
<comment type="caution">
    <text evidence="3">The sequence shown here is derived from an EMBL/GenBank/DDBJ whole genome shotgun (WGS) entry which is preliminary data.</text>
</comment>
<proteinExistence type="predicted"/>
<dbReference type="RefSeq" id="WP_251261999.1">
    <property type="nucleotide sequence ID" value="NZ_JAMQGP010000006.1"/>
</dbReference>
<dbReference type="PANTHER" id="PTHR48094">
    <property type="entry name" value="PROTEIN/NUCLEIC ACID DEGLYCASE DJ-1-RELATED"/>
    <property type="match status" value="1"/>
</dbReference>
<dbReference type="InterPro" id="IPR050325">
    <property type="entry name" value="Prot/Nucl_acid_deglycase"/>
</dbReference>
<dbReference type="AlphaFoldDB" id="A0AA41W9B4"/>
<dbReference type="InterPro" id="IPR029062">
    <property type="entry name" value="Class_I_gatase-like"/>
</dbReference>
<reference evidence="3 4" key="1">
    <citation type="journal article" date="2013" name="Antonie Van Leeuwenhoek">
        <title>Echinimonas agarilytica gen. nov., sp. nov., a new gammaproteobacterium isolated from the sea urchin Strongylocentrotus intermedius.</title>
        <authorList>
            <person name="Nedashkovskaya O.I."/>
            <person name="Stenkova A.M."/>
            <person name="Zhukova N.V."/>
            <person name="Van Trappen S."/>
            <person name="Lee J.S."/>
            <person name="Kim S.B."/>
        </authorList>
    </citation>
    <scope>NUCLEOTIDE SEQUENCE [LARGE SCALE GENOMIC DNA]</scope>
    <source>
        <strain evidence="3 4">KMM 6351</strain>
    </source>
</reference>
<dbReference type="Pfam" id="PF01965">
    <property type="entry name" value="DJ-1_PfpI"/>
    <property type="match status" value="1"/>
</dbReference>
<keyword evidence="1" id="KW-0677">Repeat</keyword>
<dbReference type="SUPFAM" id="SSF52317">
    <property type="entry name" value="Class I glutamine amidotransferase-like"/>
    <property type="match status" value="1"/>
</dbReference>
<organism evidence="3 4">
    <name type="scientific">Echinimonas agarilytica</name>
    <dbReference type="NCBI Taxonomy" id="1215918"/>
    <lineage>
        <taxon>Bacteria</taxon>
        <taxon>Pseudomonadati</taxon>
        <taxon>Pseudomonadota</taxon>
        <taxon>Gammaproteobacteria</taxon>
        <taxon>Alteromonadales</taxon>
        <taxon>Echinimonadaceae</taxon>
        <taxon>Echinimonas</taxon>
    </lineage>
</organism>
<accession>A0AA41W9B4</accession>
<dbReference type="FunFam" id="3.40.50.880:FF:000015">
    <property type="entry name" value="Protein DJ-1 homolog C"/>
    <property type="match status" value="1"/>
</dbReference>
<dbReference type="PANTHER" id="PTHR48094:SF12">
    <property type="entry name" value="PARKINSON DISEASE PROTEIN 7 HOMOLOG"/>
    <property type="match status" value="1"/>
</dbReference>
<dbReference type="InterPro" id="IPR006287">
    <property type="entry name" value="DJ-1"/>
</dbReference>
<evidence type="ECO:0000313" key="3">
    <source>
        <dbReference type="EMBL" id="MCM2680549.1"/>
    </source>
</evidence>
<evidence type="ECO:0000313" key="4">
    <source>
        <dbReference type="Proteomes" id="UP001165393"/>
    </source>
</evidence>
<dbReference type="CDD" id="cd03135">
    <property type="entry name" value="GATase1_DJ-1"/>
    <property type="match status" value="1"/>
</dbReference>
<dbReference type="InterPro" id="IPR002818">
    <property type="entry name" value="DJ-1/PfpI"/>
</dbReference>
<evidence type="ECO:0000256" key="1">
    <source>
        <dbReference type="ARBA" id="ARBA00022737"/>
    </source>
</evidence>
<dbReference type="NCBIfam" id="TIGR01383">
    <property type="entry name" value="not_thiJ"/>
    <property type="match status" value="1"/>
</dbReference>
<keyword evidence="4" id="KW-1185">Reference proteome</keyword>
<name>A0AA41W9B4_9GAMM</name>